<evidence type="ECO:0000313" key="3">
    <source>
        <dbReference type="Proteomes" id="UP000029227"/>
    </source>
</evidence>
<dbReference type="eggNOG" id="COG3203">
    <property type="taxonomic scope" value="Bacteria"/>
</dbReference>
<sequence length="350" mass="39942">MFKLSHLSLSLLVVPCSGLAAISLTDNFSISGFGSTSITQSDNSVPIFVHREINDDVCYDCDTIFGLQADLAITDAFNASVQVIKRPQDEWSDPELEWAYLSYEYQNFTFHGGRLRIPLFLVSQYYYVGQAYPWARPPQSVYDSLLGVTYYDGLSAAWQFDLNDEIVMSISPFYGFGRKNDIDVGNSTITVDADHLAGFAAELNGFDYRIHFSYLNTQYTMTTDVNPQKETLNIYTLGAEYLYEDWQFMAEVHSDNIQSNWYLSAAYSWQDFTPYVVYEESHQRRKTKGATVGVRYDVTPSISLNAEWQGVYMKRSDYEQGDIGQFIYPPVVAGEDKDANLYTLMLNFIF</sequence>
<proteinExistence type="predicted"/>
<keyword evidence="1" id="KW-0732">Signal</keyword>
<dbReference type="InterPro" id="IPR023614">
    <property type="entry name" value="Porin_dom_sf"/>
</dbReference>
<name>A0A090R6U3_9GAMM</name>
<accession>A0A090R6U3</accession>
<dbReference type="AlphaFoldDB" id="A0A090R6U3"/>
<reference evidence="2 3" key="1">
    <citation type="journal article" date="2014" name="Genome Announc.">
        <title>Draft Genome Sequences of Two Vibrionaceae Species, Vibrio ponticus C121 and Photobacterium aphoticum C119, Isolated as Coral Reef Microbiota.</title>
        <authorList>
            <person name="Al-saari N."/>
            <person name="Meirelles P.M."/>
            <person name="Mino S."/>
            <person name="Suda W."/>
            <person name="Oshima K."/>
            <person name="Hattori M."/>
            <person name="Ohkuma M."/>
            <person name="Thompson F.L."/>
            <person name="Gomez-Gil B."/>
            <person name="Sawabe T."/>
            <person name="Sawabe T."/>
        </authorList>
    </citation>
    <scope>NUCLEOTIDE SEQUENCE [LARGE SCALE GENOMIC DNA]</scope>
    <source>
        <strain evidence="2 3">JCM 19237</strain>
    </source>
</reference>
<feature type="chain" id="PRO_5001862324" evidence="1">
    <location>
        <begin position="21"/>
        <end position="350"/>
    </location>
</feature>
<dbReference type="STRING" id="754436.JCM19237_6240"/>
<gene>
    <name evidence="2" type="ORF">JCM19237_6240</name>
</gene>
<evidence type="ECO:0000313" key="2">
    <source>
        <dbReference type="EMBL" id="GAL03347.1"/>
    </source>
</evidence>
<comment type="caution">
    <text evidence="2">The sequence shown here is derived from an EMBL/GenBank/DDBJ whole genome shotgun (WGS) entry which is preliminary data.</text>
</comment>
<dbReference type="Proteomes" id="UP000029227">
    <property type="component" value="Unassembled WGS sequence"/>
</dbReference>
<dbReference type="EMBL" id="BBMN01000001">
    <property type="protein sequence ID" value="GAL03347.1"/>
    <property type="molecule type" value="Genomic_DNA"/>
</dbReference>
<feature type="signal peptide" evidence="1">
    <location>
        <begin position="1"/>
        <end position="20"/>
    </location>
</feature>
<organism evidence="2 3">
    <name type="scientific">Photobacterium aphoticum</name>
    <dbReference type="NCBI Taxonomy" id="754436"/>
    <lineage>
        <taxon>Bacteria</taxon>
        <taxon>Pseudomonadati</taxon>
        <taxon>Pseudomonadota</taxon>
        <taxon>Gammaproteobacteria</taxon>
        <taxon>Vibrionales</taxon>
        <taxon>Vibrionaceae</taxon>
        <taxon>Photobacterium</taxon>
    </lineage>
</organism>
<dbReference type="SUPFAM" id="SSF56935">
    <property type="entry name" value="Porins"/>
    <property type="match status" value="1"/>
</dbReference>
<evidence type="ECO:0000256" key="1">
    <source>
        <dbReference type="SAM" id="SignalP"/>
    </source>
</evidence>
<protein>
    <submittedName>
        <fullName evidence="2">Uncharacterized protein</fullName>
    </submittedName>
</protein>
<dbReference type="Gene3D" id="2.40.160.10">
    <property type="entry name" value="Porin"/>
    <property type="match status" value="1"/>
</dbReference>